<feature type="repeat" description="RCC1" evidence="1">
    <location>
        <begin position="154"/>
        <end position="208"/>
    </location>
</feature>
<name>D2VSN0_NAEGR</name>
<dbReference type="Pfam" id="PF13540">
    <property type="entry name" value="RCC1_2"/>
    <property type="match status" value="1"/>
</dbReference>
<feature type="repeat" description="RCC1" evidence="1">
    <location>
        <begin position="209"/>
        <end position="262"/>
    </location>
</feature>
<proteinExistence type="predicted"/>
<dbReference type="EMBL" id="GG738894">
    <property type="protein sequence ID" value="EFC40219.1"/>
    <property type="molecule type" value="Genomic_DNA"/>
</dbReference>
<dbReference type="PRINTS" id="PR00633">
    <property type="entry name" value="RCCNDNSATION"/>
</dbReference>
<dbReference type="OrthoDB" id="5981550at2759"/>
<protein>
    <submittedName>
        <fullName evidence="3">Predicted protein</fullName>
    </submittedName>
</protein>
<dbReference type="PANTHER" id="PTHR45982">
    <property type="entry name" value="REGULATOR OF CHROMOSOME CONDENSATION"/>
    <property type="match status" value="1"/>
</dbReference>
<reference evidence="3 4" key="1">
    <citation type="journal article" date="2010" name="Cell">
        <title>The genome of Naegleria gruberi illuminates early eukaryotic versatility.</title>
        <authorList>
            <person name="Fritz-Laylin L.K."/>
            <person name="Prochnik S.E."/>
            <person name="Ginger M.L."/>
            <person name="Dacks J.B."/>
            <person name="Carpenter M.L."/>
            <person name="Field M.C."/>
            <person name="Kuo A."/>
            <person name="Paredez A."/>
            <person name="Chapman J."/>
            <person name="Pham J."/>
            <person name="Shu S."/>
            <person name="Neupane R."/>
            <person name="Cipriano M."/>
            <person name="Mancuso J."/>
            <person name="Tu H."/>
            <person name="Salamov A."/>
            <person name="Lindquist E."/>
            <person name="Shapiro H."/>
            <person name="Lucas S."/>
            <person name="Grigoriev I.V."/>
            <person name="Cande W.Z."/>
            <person name="Fulton C."/>
            <person name="Rokhsar D.S."/>
            <person name="Dawson S.C."/>
        </authorList>
    </citation>
    <scope>NUCLEOTIDE SEQUENCE [LARGE SCALE GENOMIC DNA]</scope>
    <source>
        <strain evidence="3 4">NEG-M</strain>
    </source>
</reference>
<dbReference type="PROSITE" id="PS50012">
    <property type="entry name" value="RCC1_3"/>
    <property type="match status" value="4"/>
</dbReference>
<gene>
    <name evidence="3" type="ORF">NAEGRDRAFT_71998</name>
</gene>
<dbReference type="VEuPathDB" id="AmoebaDB:NAEGRDRAFT_71998"/>
<accession>D2VSN0</accession>
<organism evidence="4">
    <name type="scientific">Naegleria gruberi</name>
    <name type="common">Amoeba</name>
    <dbReference type="NCBI Taxonomy" id="5762"/>
    <lineage>
        <taxon>Eukaryota</taxon>
        <taxon>Discoba</taxon>
        <taxon>Heterolobosea</taxon>
        <taxon>Tetramitia</taxon>
        <taxon>Eutetramitia</taxon>
        <taxon>Vahlkampfiidae</taxon>
        <taxon>Naegleria</taxon>
    </lineage>
</organism>
<dbReference type="SUPFAM" id="SSF50985">
    <property type="entry name" value="RCC1/BLIP-II"/>
    <property type="match status" value="2"/>
</dbReference>
<sequence>MSSIGSARSNRSSSSHSAHSVRSYVSETSTASSIREEDLSLLLTLLENPKQRELGCSFSESSDFRAEFSRKMVMIDPNAKPPKSRGKWQEETYPLPWTEKRIQERRLYDPDYKVYFPLRPFGYSLKVEDTVIPPYKITKIETRFKHCLILTRDGFVYSIGDAEFGKLGDGYEDSTGTKAPFVRKPVLIMDRAIDIAVGKHHSAIVTDEGNVHTFGYGKYGQLGHSNFENENVPRVVEDFINRDIRITKVACGDHHTICLTDTGLVYGFGNGSQGQLGVLGFLDIKGDLSQTEKAQLKYVPRPRLVEIMRETQQETEEYRRLRTKKTFVEIDGIMCGSDYSAFLAKHGQLWLCGCGMTGVIANGTFVANNYRPTEAQFSVSEKVVEKFVKVDINLEPGKNGEELDVKVDFSFQGKLVQPLIPKFLPYNHEKPSSAASSKSSASRASSSIHWLKYVHPNQFNVDGQNIKLVDVSCGSSHLFCMTVDQRVFAAGLNFNGQLGIGNKTSQCRLFEVTNLLPHALVSEGIKQIICGTNYTIIVNGMGTTFATGRFPGNNEDCTKFVEITSISQRQYRIEKMFSRNPEHIFMLCRKE</sequence>
<dbReference type="InterPro" id="IPR051553">
    <property type="entry name" value="Ran_GTPase-activating"/>
</dbReference>
<dbReference type="eggNOG" id="KOG1426">
    <property type="taxonomic scope" value="Eukaryota"/>
</dbReference>
<evidence type="ECO:0000256" key="2">
    <source>
        <dbReference type="SAM" id="MobiDB-lite"/>
    </source>
</evidence>
<dbReference type="KEGG" id="ngr:NAEGRDRAFT_71998"/>
<dbReference type="AlphaFoldDB" id="D2VSN0"/>
<dbReference type="Proteomes" id="UP000006671">
    <property type="component" value="Unassembled WGS sequence"/>
</dbReference>
<dbReference type="InterPro" id="IPR000408">
    <property type="entry name" value="Reg_chr_condens"/>
</dbReference>
<dbReference type="OMA" id="ESSHNHC"/>
<feature type="compositionally biased region" description="Low complexity" evidence="2">
    <location>
        <begin position="1"/>
        <end position="26"/>
    </location>
</feature>
<evidence type="ECO:0000313" key="4">
    <source>
        <dbReference type="Proteomes" id="UP000006671"/>
    </source>
</evidence>
<dbReference type="Pfam" id="PF00415">
    <property type="entry name" value="RCC1"/>
    <property type="match status" value="2"/>
</dbReference>
<dbReference type="GeneID" id="8857016"/>
<dbReference type="RefSeq" id="XP_002672963.1">
    <property type="nucleotide sequence ID" value="XM_002672917.1"/>
</dbReference>
<dbReference type="InterPro" id="IPR009091">
    <property type="entry name" value="RCC1/BLIP-II"/>
</dbReference>
<dbReference type="Gene3D" id="2.130.10.30">
    <property type="entry name" value="Regulator of chromosome condensation 1/beta-lactamase-inhibitor protein II"/>
    <property type="match status" value="2"/>
</dbReference>
<feature type="repeat" description="RCC1" evidence="1">
    <location>
        <begin position="263"/>
        <end position="346"/>
    </location>
</feature>
<evidence type="ECO:0000313" key="3">
    <source>
        <dbReference type="EMBL" id="EFC40219.1"/>
    </source>
</evidence>
<dbReference type="PROSITE" id="PS00626">
    <property type="entry name" value="RCC1_2"/>
    <property type="match status" value="2"/>
</dbReference>
<feature type="region of interest" description="Disordered" evidence="2">
    <location>
        <begin position="1"/>
        <end position="27"/>
    </location>
</feature>
<dbReference type="InParanoid" id="D2VSN0"/>
<evidence type="ECO:0000256" key="1">
    <source>
        <dbReference type="PROSITE-ProRule" id="PRU00235"/>
    </source>
</evidence>
<keyword evidence="4" id="KW-1185">Reference proteome</keyword>
<dbReference type="PANTHER" id="PTHR45982:SF1">
    <property type="entry name" value="REGULATOR OF CHROMOSOME CONDENSATION"/>
    <property type="match status" value="1"/>
</dbReference>
<feature type="repeat" description="RCC1" evidence="1">
    <location>
        <begin position="485"/>
        <end position="541"/>
    </location>
</feature>